<dbReference type="STRING" id="1246581.A0A2H9THG7"/>
<evidence type="ECO:0000313" key="2">
    <source>
        <dbReference type="EMBL" id="PJF17204.1"/>
    </source>
</evidence>
<dbReference type="AlphaFoldDB" id="A0A2H9THG7"/>
<gene>
    <name evidence="2" type="ORF">PSACC_03008</name>
</gene>
<sequence length="352" mass="39857">MTFLGRLFGQSNIIHIHTDKQQYYAGDLVTGQVTLSVVQPLHVDGVYLKINGNELTEFDVTRSRTVKDPHDPQKNIVETYTERVNGHHTFFRRRYCIYATKSTLSSGNFVFPFQFQLDQKLPGTFEIYNKRQYSRSLQASLRYHVEAEVAVPGMLKPNLYHSQDILINEPLRNMLMSSDTLKEAKVTFLCCIPKGTVTMSANIDKNAYSPGETVQLHLIVDNSESQVDLEAFTLKLRKDLSVHAGSDTFYGNGTVIKASSPGVRAGDRADRYIQLSLPHDTEPSTRSKLIECEYELNVVLKVPWSPDVVTKQAVQIVAAQRQDYVSKLQYPSGWEPSVMPMSDLQSMSYISY</sequence>
<dbReference type="EMBL" id="MTSL01000186">
    <property type="protein sequence ID" value="PJF17204.1"/>
    <property type="molecule type" value="Genomic_DNA"/>
</dbReference>
<feature type="domain" description="Arrestin C-terminal-like" evidence="1">
    <location>
        <begin position="193"/>
        <end position="319"/>
    </location>
</feature>
<comment type="caution">
    <text evidence="2">The sequence shown here is derived from an EMBL/GenBank/DDBJ whole genome shotgun (WGS) entry which is preliminary data.</text>
</comment>
<dbReference type="SUPFAM" id="SSF81296">
    <property type="entry name" value="E set domains"/>
    <property type="match status" value="2"/>
</dbReference>
<dbReference type="GO" id="GO:0015031">
    <property type="term" value="P:protein transport"/>
    <property type="evidence" value="ECO:0007669"/>
    <property type="project" value="TreeGrafter"/>
</dbReference>
<dbReference type="OrthoDB" id="2333384at2759"/>
<dbReference type="PANTHER" id="PTHR11188">
    <property type="entry name" value="ARRESTIN DOMAIN CONTAINING PROTEIN"/>
    <property type="match status" value="1"/>
</dbReference>
<accession>A0A2H9THG7</accession>
<dbReference type="InterPro" id="IPR050357">
    <property type="entry name" value="Arrestin_domain-protein"/>
</dbReference>
<dbReference type="PANTHER" id="PTHR11188:SF17">
    <property type="entry name" value="FI21816P1"/>
    <property type="match status" value="1"/>
</dbReference>
<dbReference type="SMART" id="SM01017">
    <property type="entry name" value="Arrestin_C"/>
    <property type="match status" value="1"/>
</dbReference>
<dbReference type="InterPro" id="IPR011021">
    <property type="entry name" value="Arrestin-like_N"/>
</dbReference>
<dbReference type="InterPro" id="IPR014752">
    <property type="entry name" value="Arrestin-like_C"/>
</dbReference>
<dbReference type="InterPro" id="IPR014756">
    <property type="entry name" value="Ig_E-set"/>
</dbReference>
<dbReference type="Pfam" id="PF02752">
    <property type="entry name" value="Arrestin_C"/>
    <property type="match status" value="1"/>
</dbReference>
<dbReference type="Proteomes" id="UP000240830">
    <property type="component" value="Unassembled WGS sequence"/>
</dbReference>
<dbReference type="Pfam" id="PF00339">
    <property type="entry name" value="Arrestin_N"/>
    <property type="match status" value="1"/>
</dbReference>
<dbReference type="GO" id="GO:0005737">
    <property type="term" value="C:cytoplasm"/>
    <property type="evidence" value="ECO:0007669"/>
    <property type="project" value="TreeGrafter"/>
</dbReference>
<organism evidence="2 3">
    <name type="scientific">Paramicrosporidium saccamoebae</name>
    <dbReference type="NCBI Taxonomy" id="1246581"/>
    <lineage>
        <taxon>Eukaryota</taxon>
        <taxon>Fungi</taxon>
        <taxon>Fungi incertae sedis</taxon>
        <taxon>Cryptomycota</taxon>
        <taxon>Cryptomycota incertae sedis</taxon>
        <taxon>Paramicrosporidium</taxon>
    </lineage>
</organism>
<name>A0A2H9THG7_9FUNG</name>
<proteinExistence type="predicted"/>
<keyword evidence="3" id="KW-1185">Reference proteome</keyword>
<evidence type="ECO:0000259" key="1">
    <source>
        <dbReference type="SMART" id="SM01017"/>
    </source>
</evidence>
<protein>
    <recommendedName>
        <fullName evidence="1">Arrestin C-terminal-like domain-containing protein</fullName>
    </recommendedName>
</protein>
<reference evidence="2 3" key="1">
    <citation type="submission" date="2016-10" db="EMBL/GenBank/DDBJ databases">
        <title>The genome of Paramicrosporidium saccamoebae is the missing link in understanding Cryptomycota and Microsporidia evolution.</title>
        <authorList>
            <person name="Quandt C.A."/>
            <person name="Beaudet D."/>
            <person name="Corsaro D."/>
            <person name="Michel R."/>
            <person name="Corradi N."/>
            <person name="James T."/>
        </authorList>
    </citation>
    <scope>NUCLEOTIDE SEQUENCE [LARGE SCALE GENOMIC DNA]</scope>
    <source>
        <strain evidence="2 3">KSL3</strain>
    </source>
</reference>
<dbReference type="Gene3D" id="2.60.40.640">
    <property type="match status" value="2"/>
</dbReference>
<dbReference type="InterPro" id="IPR011022">
    <property type="entry name" value="Arrestin_C-like"/>
</dbReference>
<evidence type="ECO:0000313" key="3">
    <source>
        <dbReference type="Proteomes" id="UP000240830"/>
    </source>
</evidence>